<gene>
    <name evidence="3" type="ORF">SAMN05421734_10417</name>
</gene>
<reference evidence="4" key="1">
    <citation type="submission" date="2016-09" db="EMBL/GenBank/DDBJ databases">
        <authorList>
            <person name="Varghese N."/>
            <person name="Submissions S."/>
        </authorList>
    </citation>
    <scope>NUCLEOTIDE SEQUENCE [LARGE SCALE GENOMIC DNA]</scope>
    <source>
        <strain evidence="4">S5</strain>
    </source>
</reference>
<accession>A0A1G6IFD9</accession>
<proteinExistence type="predicted"/>
<dbReference type="Pfam" id="PF20250">
    <property type="entry name" value="FapA_N"/>
    <property type="match status" value="1"/>
</dbReference>
<dbReference type="AlphaFoldDB" id="A0A1G6IFD9"/>
<dbReference type="Gene3D" id="3.30.30.80">
    <property type="entry name" value="probable RNA-binding protein from clostridium symbiosum atcc 14940"/>
    <property type="match status" value="1"/>
</dbReference>
<organism evidence="3 4">
    <name type="scientific">Pelagirhabdus alkalitolerans</name>
    <dbReference type="NCBI Taxonomy" id="1612202"/>
    <lineage>
        <taxon>Bacteria</taxon>
        <taxon>Bacillati</taxon>
        <taxon>Bacillota</taxon>
        <taxon>Bacilli</taxon>
        <taxon>Bacillales</taxon>
        <taxon>Bacillaceae</taxon>
        <taxon>Pelagirhabdus</taxon>
    </lineage>
</organism>
<sequence>MQTFISKGSTVKEAISVGLETLNLNIEQVHIEVIQSEKKGVFGIGSKDAIVKLTREQVEKPTSPNPTVTAPSKDSQKQERSLSLDEFLDTYEAEVETTQDDVIIDDVKNNEPNEIDDGESYASKSLEGKVWVQNGRVYVRDSDKHQPSIQVSKGVKLKKNSKIVEDTFIFISENDQLEFELLEEKRPTKWSVKLTENDLQAILTIYPGVLIKRQVKDVAPSYQITVDTIEKTELHQSITAKDVLDYLEEIGVVYGIDHNKINEALLSDEGGDFVIAEGKKPTEPIDGSVEKIVETDVLDFLKASEDEHQIDYRERKQIPTVEQGQVIAIIHPAFEGLKGTSIKGEVIEPRKPKEINVKTQKGTILLDDKVVANENGRPFIEQRDQFVKTKVLQQMVHEGNVDMESGNIHFQGDIRITGQVTENMTISSGGSVLINDTVNGAVIHASKSIQIYGSVNASDVSAGGEVNVELQHALKTLHTQSDQLYRLIEQIVQSESFKQSQFSDASVSSLVTMLKEKRFNNLMSNVRTFIKLVDQEEKFLADEEWKKVAKDLKEVYLKIPSRYVTLDFLKNLVEQMEGLKQLTDLQNDAEAEISLKNSLNSRLISAGDITITGKSCVNTDIQAEGAVYIKGVARGGRIEALGGADLNEVGGKMGTKTFVTVPEDEKIRIGKAMEGTIIRVGDQQHAFERDESMIHARLNKDGRLTLR</sequence>
<feature type="region of interest" description="Disordered" evidence="1">
    <location>
        <begin position="58"/>
        <end position="80"/>
    </location>
</feature>
<evidence type="ECO:0000259" key="2">
    <source>
        <dbReference type="SMART" id="SM01245"/>
    </source>
</evidence>
<evidence type="ECO:0000313" key="4">
    <source>
        <dbReference type="Proteomes" id="UP000242949"/>
    </source>
</evidence>
<dbReference type="Proteomes" id="UP000242949">
    <property type="component" value="Unassembled WGS sequence"/>
</dbReference>
<dbReference type="InterPro" id="IPR046865">
    <property type="entry name" value="FapA_b_solenoid"/>
</dbReference>
<feature type="domain" description="RNA-binding protein KhpB N-terminal" evidence="2">
    <location>
        <begin position="5"/>
        <end position="56"/>
    </location>
</feature>
<evidence type="ECO:0000256" key="1">
    <source>
        <dbReference type="SAM" id="MobiDB-lite"/>
    </source>
</evidence>
<dbReference type="RefSeq" id="WP_090794864.1">
    <property type="nucleotide sequence ID" value="NZ_FMYI01000004.1"/>
</dbReference>
<dbReference type="InterPro" id="IPR046866">
    <property type="entry name" value="FapA_N"/>
</dbReference>
<name>A0A1G6IFD9_9BACI</name>
<dbReference type="PANTHER" id="PTHR38032">
    <property type="entry name" value="POLYMERASE-RELATED"/>
    <property type="match status" value="1"/>
</dbReference>
<dbReference type="InterPro" id="IPR038247">
    <property type="entry name" value="Jag_N_dom_sf"/>
</dbReference>
<dbReference type="Pfam" id="PF14804">
    <property type="entry name" value="Jag_N"/>
    <property type="match status" value="1"/>
</dbReference>
<dbReference type="PANTHER" id="PTHR38032:SF1">
    <property type="entry name" value="RNA-BINDING PROTEIN KHPB N-TERMINAL DOMAIN-CONTAINING PROTEIN"/>
    <property type="match status" value="1"/>
</dbReference>
<dbReference type="STRING" id="1612202.SAMN05421734_10417"/>
<dbReference type="Pfam" id="PF03961">
    <property type="entry name" value="FapA"/>
    <property type="match status" value="1"/>
</dbReference>
<keyword evidence="4" id="KW-1185">Reference proteome</keyword>
<dbReference type="SMART" id="SM01245">
    <property type="entry name" value="Jag_N"/>
    <property type="match status" value="1"/>
</dbReference>
<evidence type="ECO:0000313" key="3">
    <source>
        <dbReference type="EMBL" id="SDC05239.1"/>
    </source>
</evidence>
<feature type="compositionally biased region" description="Polar residues" evidence="1">
    <location>
        <begin position="60"/>
        <end position="73"/>
    </location>
</feature>
<dbReference type="InterPro" id="IPR005646">
    <property type="entry name" value="FapA"/>
</dbReference>
<dbReference type="EMBL" id="FMYI01000004">
    <property type="protein sequence ID" value="SDC05239.1"/>
    <property type="molecule type" value="Genomic_DNA"/>
</dbReference>
<dbReference type="InterPro" id="IPR032782">
    <property type="entry name" value="KhpB_N"/>
</dbReference>
<dbReference type="OrthoDB" id="1279at2"/>
<protein>
    <recommendedName>
        <fullName evidence="2">RNA-binding protein KhpB N-terminal domain-containing protein</fullName>
    </recommendedName>
</protein>